<keyword evidence="4" id="KW-0862">Zinc</keyword>
<dbReference type="InterPro" id="IPR003156">
    <property type="entry name" value="DHHA1_dom"/>
</dbReference>
<dbReference type="AlphaFoldDB" id="A0A855XCJ0"/>
<dbReference type="PANTHER" id="PTHR43462">
    <property type="entry name" value="ALANYL-TRNA EDITING PROTEIN"/>
    <property type="match status" value="1"/>
</dbReference>
<evidence type="ECO:0000256" key="2">
    <source>
        <dbReference type="ARBA" id="ARBA00004496"/>
    </source>
</evidence>
<dbReference type="InterPro" id="IPR012947">
    <property type="entry name" value="tRNA_SAD"/>
</dbReference>
<dbReference type="InterPro" id="IPR018163">
    <property type="entry name" value="Thr/Ala-tRNA-synth_IIc_edit"/>
</dbReference>
<dbReference type="Proteomes" id="UP000250918">
    <property type="component" value="Unassembled WGS sequence"/>
</dbReference>
<gene>
    <name evidence="6" type="ORF">C3F09_01450</name>
</gene>
<proteinExistence type="predicted"/>
<dbReference type="PROSITE" id="PS50860">
    <property type="entry name" value="AA_TRNA_LIGASE_II_ALA"/>
    <property type="match status" value="1"/>
</dbReference>
<organism evidence="6 7">
    <name type="scientific">candidate division GN15 bacterium</name>
    <dbReference type="NCBI Taxonomy" id="2072418"/>
    <lineage>
        <taxon>Bacteria</taxon>
        <taxon>candidate division GN15</taxon>
    </lineage>
</organism>
<dbReference type="InterPro" id="IPR051335">
    <property type="entry name" value="Alanyl-tRNA_Editing_Enzymes"/>
</dbReference>
<dbReference type="Pfam" id="PF07973">
    <property type="entry name" value="tRNA_SAD"/>
    <property type="match status" value="1"/>
</dbReference>
<dbReference type="Gene3D" id="3.30.980.10">
    <property type="entry name" value="Threonyl-trna Synthetase, Chain A, domain 2"/>
    <property type="match status" value="1"/>
</dbReference>
<dbReference type="PANTHER" id="PTHR43462:SF1">
    <property type="entry name" value="ALANYL-TRNA EDITING PROTEIN AARSD1"/>
    <property type="match status" value="1"/>
</dbReference>
<dbReference type="Gene3D" id="3.10.310.40">
    <property type="match status" value="1"/>
</dbReference>
<dbReference type="GO" id="GO:0046872">
    <property type="term" value="F:metal ion binding"/>
    <property type="evidence" value="ECO:0007669"/>
    <property type="project" value="UniProtKB-KW"/>
</dbReference>
<comment type="cofactor">
    <cofactor evidence="1">
        <name>Zn(2+)</name>
        <dbReference type="ChEBI" id="CHEBI:29105"/>
    </cofactor>
</comment>
<evidence type="ECO:0000313" key="6">
    <source>
        <dbReference type="EMBL" id="PWB75953.1"/>
    </source>
</evidence>
<dbReference type="InterPro" id="IPR009000">
    <property type="entry name" value="Transl_B-barrel_sf"/>
</dbReference>
<evidence type="ECO:0000259" key="5">
    <source>
        <dbReference type="PROSITE" id="PS50860"/>
    </source>
</evidence>
<sequence>MTERLYYRDPALLVFDAVVTRVESAEERLLVYLNRSAFYPTSGGQSHDLGNLNEHAVVDVIEDSDGDIAHALVGASFAIGDEVHGEVEARRRLKNRRQHTAQHILSQLFVQKFGAETVSVHLGEDYGAIELEVGTVGEEALREIEREANTIVATNLPIKIVFATGDEISRLPLRKPPQREGMIRVIQIGDLDWSACGGTHCNSTAEVGIVKIIGTEKIRGHALVRFLVGEQALEDYGMRLEVTDTLAKALTCHPTDLPTKVEKLMSENKNLRRELSLLQKEQLPARARELAAKRLTAGKTMLVSEEVAEIDPGLLGMLASQTAEEINGVAFLMNGQRVVIATAASAGVAADQLARSLSQKVGLKGGGNARMAQLGGADPQQFREYRDALIALVENA</sequence>
<dbReference type="InterPro" id="IPR018165">
    <property type="entry name" value="Ala-tRNA-synth_IIc_core"/>
</dbReference>
<dbReference type="GO" id="GO:0005737">
    <property type="term" value="C:cytoplasm"/>
    <property type="evidence" value="ECO:0007669"/>
    <property type="project" value="UniProtKB-SubCell"/>
</dbReference>
<comment type="caution">
    <text evidence="6">The sequence shown here is derived from an EMBL/GenBank/DDBJ whole genome shotgun (WGS) entry which is preliminary data.</text>
</comment>
<evidence type="ECO:0000313" key="7">
    <source>
        <dbReference type="Proteomes" id="UP000250918"/>
    </source>
</evidence>
<dbReference type="GO" id="GO:0003676">
    <property type="term" value="F:nucleic acid binding"/>
    <property type="evidence" value="ECO:0007669"/>
    <property type="project" value="InterPro"/>
</dbReference>
<protein>
    <recommendedName>
        <fullName evidence="5">Alanyl-transfer RNA synthetases family profile domain-containing protein</fullName>
    </recommendedName>
</protein>
<accession>A0A855XCJ0</accession>
<evidence type="ECO:0000256" key="4">
    <source>
        <dbReference type="ARBA" id="ARBA00022833"/>
    </source>
</evidence>
<reference evidence="6 7" key="1">
    <citation type="journal article" date="2018" name="ISME J.">
        <title>A methanotrophic archaeon couples anaerobic oxidation of methane to Fe(III) reduction.</title>
        <authorList>
            <person name="Cai C."/>
            <person name="Leu A.O."/>
            <person name="Xie G.J."/>
            <person name="Guo J."/>
            <person name="Feng Y."/>
            <person name="Zhao J.X."/>
            <person name="Tyson G.W."/>
            <person name="Yuan Z."/>
            <person name="Hu S."/>
        </authorList>
    </citation>
    <scope>NUCLEOTIDE SEQUENCE [LARGE SCALE GENOMIC DNA]</scope>
    <source>
        <strain evidence="6">FeB_12</strain>
    </source>
</reference>
<dbReference type="EMBL" id="PQAP01000006">
    <property type="protein sequence ID" value="PWB75953.1"/>
    <property type="molecule type" value="Genomic_DNA"/>
</dbReference>
<dbReference type="GO" id="GO:0006419">
    <property type="term" value="P:alanyl-tRNA aminoacylation"/>
    <property type="evidence" value="ECO:0007669"/>
    <property type="project" value="InterPro"/>
</dbReference>
<name>A0A855XCJ0_9BACT</name>
<dbReference type="SUPFAM" id="SSF55186">
    <property type="entry name" value="ThrRS/AlaRS common domain"/>
    <property type="match status" value="1"/>
</dbReference>
<dbReference type="GO" id="GO:0005524">
    <property type="term" value="F:ATP binding"/>
    <property type="evidence" value="ECO:0007669"/>
    <property type="project" value="InterPro"/>
</dbReference>
<keyword evidence="3" id="KW-0479">Metal-binding</keyword>
<feature type="domain" description="Alanyl-transfer RNA synthetases family profile" evidence="5">
    <location>
        <begin position="1"/>
        <end position="218"/>
    </location>
</feature>
<dbReference type="Gene3D" id="2.40.30.130">
    <property type="match status" value="1"/>
</dbReference>
<dbReference type="GO" id="GO:0004813">
    <property type="term" value="F:alanine-tRNA ligase activity"/>
    <property type="evidence" value="ECO:0007669"/>
    <property type="project" value="InterPro"/>
</dbReference>
<dbReference type="GO" id="GO:0002161">
    <property type="term" value="F:aminoacyl-tRNA deacylase activity"/>
    <property type="evidence" value="ECO:0007669"/>
    <property type="project" value="UniProtKB-ARBA"/>
</dbReference>
<dbReference type="SUPFAM" id="SSF50447">
    <property type="entry name" value="Translation proteins"/>
    <property type="match status" value="1"/>
</dbReference>
<comment type="subcellular location">
    <subcellularLocation>
        <location evidence="2">Cytoplasm</location>
    </subcellularLocation>
</comment>
<dbReference type="SMART" id="SM00863">
    <property type="entry name" value="tRNA_SAD"/>
    <property type="match status" value="1"/>
</dbReference>
<dbReference type="Pfam" id="PF02272">
    <property type="entry name" value="DHHA1"/>
    <property type="match status" value="1"/>
</dbReference>
<evidence type="ECO:0000256" key="1">
    <source>
        <dbReference type="ARBA" id="ARBA00001947"/>
    </source>
</evidence>
<evidence type="ECO:0000256" key="3">
    <source>
        <dbReference type="ARBA" id="ARBA00022723"/>
    </source>
</evidence>